<keyword evidence="2" id="KW-1185">Reference proteome</keyword>
<dbReference type="Proteomes" id="UP000199672">
    <property type="component" value="Unassembled WGS sequence"/>
</dbReference>
<dbReference type="STRING" id="739143.SAMN05216297_11160"/>
<organism evidence="1 2">
    <name type="scientific">Flavobacterium phragmitis</name>
    <dbReference type="NCBI Taxonomy" id="739143"/>
    <lineage>
        <taxon>Bacteria</taxon>
        <taxon>Pseudomonadati</taxon>
        <taxon>Bacteroidota</taxon>
        <taxon>Flavobacteriia</taxon>
        <taxon>Flavobacteriales</taxon>
        <taxon>Flavobacteriaceae</taxon>
        <taxon>Flavobacterium</taxon>
    </lineage>
</organism>
<evidence type="ECO:0000313" key="2">
    <source>
        <dbReference type="Proteomes" id="UP000199672"/>
    </source>
</evidence>
<proteinExistence type="predicted"/>
<reference evidence="2" key="1">
    <citation type="submission" date="2016-10" db="EMBL/GenBank/DDBJ databases">
        <authorList>
            <person name="Varghese N."/>
            <person name="Submissions S."/>
        </authorList>
    </citation>
    <scope>NUCLEOTIDE SEQUENCE [LARGE SCALE GENOMIC DNA]</scope>
    <source>
        <strain evidence="2">CGMCC 1.10370</strain>
    </source>
</reference>
<name>A0A1I1UKG7_9FLAO</name>
<protein>
    <submittedName>
        <fullName evidence="1">Uncharacterized protein</fullName>
    </submittedName>
</protein>
<gene>
    <name evidence="1" type="ORF">SAMN05216297_11160</name>
</gene>
<accession>A0A1I1UKG7</accession>
<dbReference type="EMBL" id="FOMH01000011">
    <property type="protein sequence ID" value="SFD71301.1"/>
    <property type="molecule type" value="Genomic_DNA"/>
</dbReference>
<dbReference type="AlphaFoldDB" id="A0A1I1UKG7"/>
<sequence length="59" mass="7047">MHPTTNPLTSTQWIRNDYKYLSINGLEEATCFKIDFPKDSDQWKLFTKYIEYGHTESDK</sequence>
<evidence type="ECO:0000313" key="1">
    <source>
        <dbReference type="EMBL" id="SFD71301.1"/>
    </source>
</evidence>